<dbReference type="SMART" id="SM00823">
    <property type="entry name" value="PKS_PP"/>
    <property type="match status" value="2"/>
</dbReference>
<evidence type="ECO:0000256" key="3">
    <source>
        <dbReference type="ARBA" id="ARBA00022450"/>
    </source>
</evidence>
<dbReference type="SUPFAM" id="SSF53474">
    <property type="entry name" value="alpha/beta-Hydrolases"/>
    <property type="match status" value="1"/>
</dbReference>
<dbReference type="InterPro" id="IPR054514">
    <property type="entry name" value="RhiE-like_linker"/>
</dbReference>
<dbReference type="InterPro" id="IPR020841">
    <property type="entry name" value="PKS_Beta-ketoAc_synthase_dom"/>
</dbReference>
<organism evidence="10 11">
    <name type="scientific">Chitiniphilus purpureus</name>
    <dbReference type="NCBI Taxonomy" id="2981137"/>
    <lineage>
        <taxon>Bacteria</taxon>
        <taxon>Pseudomonadati</taxon>
        <taxon>Pseudomonadota</taxon>
        <taxon>Betaproteobacteria</taxon>
        <taxon>Neisseriales</taxon>
        <taxon>Chitinibacteraceae</taxon>
        <taxon>Chitiniphilus</taxon>
    </lineage>
</organism>
<dbReference type="InterPro" id="IPR014030">
    <property type="entry name" value="Ketoacyl_synth_N"/>
</dbReference>
<dbReference type="SUPFAM" id="SSF53901">
    <property type="entry name" value="Thiolase-like"/>
    <property type="match status" value="1"/>
</dbReference>
<dbReference type="SMART" id="SM00825">
    <property type="entry name" value="PKS_KS"/>
    <property type="match status" value="1"/>
</dbReference>
<reference evidence="10" key="1">
    <citation type="submission" date="2022-10" db="EMBL/GenBank/DDBJ databases">
        <title>Chitiniphilus purpureus sp. nov., a novel chitin-degrading bacterium isolated from crawfish pond sediment.</title>
        <authorList>
            <person name="Li K."/>
        </authorList>
    </citation>
    <scope>NUCLEOTIDE SEQUENCE</scope>
    <source>
        <strain evidence="10">CD1</strain>
    </source>
</reference>
<dbReference type="Pfam" id="PF00550">
    <property type="entry name" value="PP-binding"/>
    <property type="match status" value="2"/>
</dbReference>
<evidence type="ECO:0000256" key="2">
    <source>
        <dbReference type="ARBA" id="ARBA00004792"/>
    </source>
</evidence>
<gene>
    <name evidence="10" type="ORF">N8I74_03730</name>
</gene>
<dbReference type="PANTHER" id="PTHR43775:SF37">
    <property type="entry name" value="SI:DKEY-61P9.11"/>
    <property type="match status" value="1"/>
</dbReference>
<dbReference type="InterPro" id="IPR014031">
    <property type="entry name" value="Ketoacyl_synth_C"/>
</dbReference>
<keyword evidence="5" id="KW-0597">Phosphoprotein</keyword>
<evidence type="ECO:0000259" key="9">
    <source>
        <dbReference type="PROSITE" id="PS52004"/>
    </source>
</evidence>
<feature type="domain" description="Carrier" evidence="8">
    <location>
        <begin position="4"/>
        <end position="81"/>
    </location>
</feature>
<dbReference type="InterPro" id="IPR020806">
    <property type="entry name" value="PKS_PP-bd"/>
</dbReference>
<evidence type="ECO:0000313" key="10">
    <source>
        <dbReference type="EMBL" id="UXY16139.1"/>
    </source>
</evidence>
<dbReference type="InterPro" id="IPR036736">
    <property type="entry name" value="ACP-like_sf"/>
</dbReference>
<comment type="subcellular location">
    <subcellularLocation>
        <location evidence="1">Cytoplasm</location>
    </subcellularLocation>
</comment>
<dbReference type="Pfam" id="PF00109">
    <property type="entry name" value="ketoacyl-synt"/>
    <property type="match status" value="1"/>
</dbReference>
<dbReference type="PROSITE" id="PS52004">
    <property type="entry name" value="KS3_2"/>
    <property type="match status" value="1"/>
</dbReference>
<keyword evidence="7" id="KW-0677">Repeat</keyword>
<evidence type="ECO:0000259" key="8">
    <source>
        <dbReference type="PROSITE" id="PS50075"/>
    </source>
</evidence>
<dbReference type="InterPro" id="IPR050091">
    <property type="entry name" value="PKS_NRPS_Biosynth_Enz"/>
</dbReference>
<proteinExistence type="predicted"/>
<dbReference type="SUPFAM" id="SSF47336">
    <property type="entry name" value="ACP-like"/>
    <property type="match status" value="2"/>
</dbReference>
<dbReference type="EMBL" id="CP106753">
    <property type="protein sequence ID" value="UXY16139.1"/>
    <property type="molecule type" value="Genomic_DNA"/>
</dbReference>
<evidence type="ECO:0000256" key="6">
    <source>
        <dbReference type="ARBA" id="ARBA00022679"/>
    </source>
</evidence>
<dbReference type="CDD" id="cd00833">
    <property type="entry name" value="PKS"/>
    <property type="match status" value="1"/>
</dbReference>
<keyword evidence="6" id="KW-0808">Transferase</keyword>
<dbReference type="PROSITE" id="PS50075">
    <property type="entry name" value="CARRIER"/>
    <property type="match status" value="2"/>
</dbReference>
<dbReference type="InterPro" id="IPR020802">
    <property type="entry name" value="TesA-like"/>
</dbReference>
<dbReference type="InterPro" id="IPR029058">
    <property type="entry name" value="AB_hydrolase_fold"/>
</dbReference>
<dbReference type="PANTHER" id="PTHR43775">
    <property type="entry name" value="FATTY ACID SYNTHASE"/>
    <property type="match status" value="1"/>
</dbReference>
<dbReference type="InterPro" id="IPR009081">
    <property type="entry name" value="PP-bd_ACP"/>
</dbReference>
<dbReference type="Gene3D" id="3.40.50.1820">
    <property type="entry name" value="alpha/beta hydrolase"/>
    <property type="match status" value="1"/>
</dbReference>
<dbReference type="Pfam" id="PF02801">
    <property type="entry name" value="Ketoacyl-synt_C"/>
    <property type="match status" value="1"/>
</dbReference>
<dbReference type="Gene3D" id="3.40.47.10">
    <property type="match status" value="1"/>
</dbReference>
<dbReference type="Gene3D" id="1.10.1240.100">
    <property type="match status" value="1"/>
</dbReference>
<keyword evidence="11" id="KW-1185">Reference proteome</keyword>
<dbReference type="Proteomes" id="UP001061302">
    <property type="component" value="Chromosome"/>
</dbReference>
<protein>
    <submittedName>
        <fullName evidence="10">Phosphopantetheine-binding protein</fullName>
    </submittedName>
</protein>
<evidence type="ECO:0000256" key="1">
    <source>
        <dbReference type="ARBA" id="ARBA00004496"/>
    </source>
</evidence>
<dbReference type="InterPro" id="IPR001031">
    <property type="entry name" value="Thioesterase"/>
</dbReference>
<evidence type="ECO:0000313" key="11">
    <source>
        <dbReference type="Proteomes" id="UP001061302"/>
    </source>
</evidence>
<sequence>MANVAVNDVLGEVLRLIESTLKVPAAEVDIDANLESFGVNSLIVMELMENIERELDLTLTPAQFANIDTVRGLAGLLEALLAQQTPAPAAAPIAAQPVAGMAPVRADGPPLLDFVNRTFAVDLSYGRFASAEDIADALVANHAAELLRHYGLNDAADAAVGARATLVAIVGIACRLPDAPDPQAFWDNLMAGRNSMREIPATRWRWQDHYAEKAAPGKTVSKWGALIDGVDCFDAGFFNIPDAEAATIDPQLRLMMQEAYHAIEDAGIDMKKLAGSRTGVFIGYEYSEYEQRLRRLNNQDFTQGPLFSSSSPSYYLSNRISHTFGLCGPSESFNINCASSAVAINRAYYSLLNGESNLAIAGAASLNLFADDYVAASQYGVLSPTGTCGVFDDAADGFTRGEGVAAVVLKRLADAERDNDRIYGLIRASHENFRGAARNISEVKHEAITDVLAGCYDKAGVALESIDYVEVDGYASKWADSFEYEGIKNAFAGSAAGRKHVALGSVKGNIGNVESVSGVANVIKLALSLHHRTFPATISVGKVNSFIDIGSPAHPLYIADRQIGFDSIRPEDDAPIRAAVNSFADSGTNVHILLEEYRAAGPAVAAAAPARQLFVLSARDGQALARYVARYIEFLGAPDADGPLADLVYTAQVGREALPERLAIVAATRKELLDKLALVHKAGIKEKLGLESREIFHGRSNPADKGALASLVTADMAQMQLAQSLQSGQWKQVALLWVNGVAIGWDAIWHGQPVRRVTLPTYPFEPRRHWLQIEPQEAPHYAVTAAQPPATPAAPAVAEAAVPRWYFYVPAAETAAPADAAALSPAEKIERFLQQEIAAQLGGDSDGIALDRDLIDLGMNSFGIAELIIKTEQLLGATLSPSVLFKHPEVGTLAQYLAQACAETAAALVVSPTPPAPGAARAADAVAPRHAQQPADCVIPLQTAGNRPPIFAVPGAGGSALSLQQLSHALGDKQPFYCLEPAGPDGSVEDTARFLIEALRSVAPQGPYRLLGYSNGGILAFEMARQLCAQGIGIGWLALLDTLTPALLGRDPVERMTAAVFNRFVESLGGSGRLDEAQLAQVPEADRCEYLYAQLASLGLELPKPQFVATFEAATASERHCRAYRPVRPEQPLDLVLLRASDGFADMPEDYGWGEFVSGTLRRHDIAADHFSILEQAPVKDVARKIAALARARR</sequence>
<accession>A0ABY6DP38</accession>
<dbReference type="Gene3D" id="1.10.1200.10">
    <property type="entry name" value="ACP-like"/>
    <property type="match status" value="2"/>
</dbReference>
<dbReference type="RefSeq" id="WP_263125580.1">
    <property type="nucleotide sequence ID" value="NZ_CP106753.1"/>
</dbReference>
<keyword evidence="4" id="KW-0963">Cytoplasm</keyword>
<feature type="domain" description="Ketosynthase family 3 (KS3)" evidence="9">
    <location>
        <begin position="164"/>
        <end position="596"/>
    </location>
</feature>
<name>A0ABY6DP38_9NEIS</name>
<dbReference type="Pfam" id="PF22336">
    <property type="entry name" value="RhiE-like_linker"/>
    <property type="match status" value="1"/>
</dbReference>
<feature type="domain" description="Carrier" evidence="8">
    <location>
        <begin position="824"/>
        <end position="901"/>
    </location>
</feature>
<dbReference type="SMART" id="SM00824">
    <property type="entry name" value="PKS_TE"/>
    <property type="match status" value="1"/>
</dbReference>
<dbReference type="Pfam" id="PF00975">
    <property type="entry name" value="Thioesterase"/>
    <property type="match status" value="1"/>
</dbReference>
<evidence type="ECO:0000256" key="5">
    <source>
        <dbReference type="ARBA" id="ARBA00022553"/>
    </source>
</evidence>
<evidence type="ECO:0000256" key="4">
    <source>
        <dbReference type="ARBA" id="ARBA00022490"/>
    </source>
</evidence>
<keyword evidence="3" id="KW-0596">Phosphopantetheine</keyword>
<dbReference type="InterPro" id="IPR016039">
    <property type="entry name" value="Thiolase-like"/>
</dbReference>
<evidence type="ECO:0000256" key="7">
    <source>
        <dbReference type="ARBA" id="ARBA00022737"/>
    </source>
</evidence>
<comment type="pathway">
    <text evidence="2">Antibiotic biosynthesis.</text>
</comment>